<gene>
    <name evidence="1" type="ordered locus">PSMK_09350</name>
</gene>
<name>I0ICV6_PHYMF</name>
<proteinExistence type="predicted"/>
<organism evidence="1 2">
    <name type="scientific">Phycisphaera mikurensis (strain NBRC 102666 / KCTC 22515 / FYK2301M01)</name>
    <dbReference type="NCBI Taxonomy" id="1142394"/>
    <lineage>
        <taxon>Bacteria</taxon>
        <taxon>Pseudomonadati</taxon>
        <taxon>Planctomycetota</taxon>
        <taxon>Phycisphaerae</taxon>
        <taxon>Phycisphaerales</taxon>
        <taxon>Phycisphaeraceae</taxon>
        <taxon>Phycisphaera</taxon>
    </lineage>
</organism>
<evidence type="ECO:0000313" key="2">
    <source>
        <dbReference type="Proteomes" id="UP000007881"/>
    </source>
</evidence>
<sequence length="131" mass="14116">MPEPDLRVIDPDPNLPISTGVVHNGLFYVSGHVGFWPGTSDPIAGDLAAQTRQTLADLDAAMEKAGTHRGRIVTMRVFLAEVQRDFAEMNKVFREWIGDHRPARTTVGSSLAVPGLLIEIDAVVAMPAEAG</sequence>
<dbReference type="Gene3D" id="3.30.1330.40">
    <property type="entry name" value="RutC-like"/>
    <property type="match status" value="1"/>
</dbReference>
<evidence type="ECO:0008006" key="3">
    <source>
        <dbReference type="Google" id="ProtNLM"/>
    </source>
</evidence>
<dbReference type="STRING" id="1142394.PSMK_09350"/>
<dbReference type="HOGENOM" id="CLU_100715_7_2_0"/>
<dbReference type="AlphaFoldDB" id="I0ICV6"/>
<dbReference type="CDD" id="cd00448">
    <property type="entry name" value="YjgF_YER057c_UK114_family"/>
    <property type="match status" value="1"/>
</dbReference>
<dbReference type="PANTHER" id="PTHR47328">
    <property type="match status" value="1"/>
</dbReference>
<dbReference type="RefSeq" id="WP_014436313.1">
    <property type="nucleotide sequence ID" value="NC_017080.1"/>
</dbReference>
<evidence type="ECO:0000313" key="1">
    <source>
        <dbReference type="EMBL" id="BAM03094.1"/>
    </source>
</evidence>
<dbReference type="Proteomes" id="UP000007881">
    <property type="component" value="Chromosome"/>
</dbReference>
<dbReference type="eggNOG" id="COG0251">
    <property type="taxonomic scope" value="Bacteria"/>
</dbReference>
<keyword evidence="2" id="KW-1185">Reference proteome</keyword>
<dbReference type="EMBL" id="AP012338">
    <property type="protein sequence ID" value="BAM03094.1"/>
    <property type="molecule type" value="Genomic_DNA"/>
</dbReference>
<dbReference type="PANTHER" id="PTHR47328:SF1">
    <property type="entry name" value="RUTC FAMILY PROTEIN YOAB"/>
    <property type="match status" value="1"/>
</dbReference>
<protein>
    <recommendedName>
        <fullName evidence="3">RidA family protein</fullName>
    </recommendedName>
</protein>
<dbReference type="KEGG" id="phm:PSMK_09350"/>
<dbReference type="Pfam" id="PF01042">
    <property type="entry name" value="Ribonuc_L-PSP"/>
    <property type="match status" value="1"/>
</dbReference>
<accession>I0ICV6</accession>
<dbReference type="InterPro" id="IPR006175">
    <property type="entry name" value="YjgF/YER057c/UK114"/>
</dbReference>
<dbReference type="SUPFAM" id="SSF55298">
    <property type="entry name" value="YjgF-like"/>
    <property type="match status" value="1"/>
</dbReference>
<reference evidence="1 2" key="1">
    <citation type="submission" date="2012-02" db="EMBL/GenBank/DDBJ databases">
        <title>Complete genome sequence of Phycisphaera mikurensis NBRC 102666.</title>
        <authorList>
            <person name="Ankai A."/>
            <person name="Hosoyama A."/>
            <person name="Terui Y."/>
            <person name="Sekine M."/>
            <person name="Fukai R."/>
            <person name="Kato Y."/>
            <person name="Nakamura S."/>
            <person name="Yamada-Narita S."/>
            <person name="Kawakoshi A."/>
            <person name="Fukunaga Y."/>
            <person name="Yamazaki S."/>
            <person name="Fujita N."/>
        </authorList>
    </citation>
    <scope>NUCLEOTIDE SEQUENCE [LARGE SCALE GENOMIC DNA]</scope>
    <source>
        <strain evidence="2">NBRC 102666 / KCTC 22515 / FYK2301M01</strain>
    </source>
</reference>
<dbReference type="InterPro" id="IPR035709">
    <property type="entry name" value="YoaB-like"/>
</dbReference>
<dbReference type="InterPro" id="IPR035959">
    <property type="entry name" value="RutC-like_sf"/>
</dbReference>